<dbReference type="AlphaFoldDB" id="A0AAJ1AUU7"/>
<proteinExistence type="predicted"/>
<evidence type="ECO:0000313" key="1">
    <source>
        <dbReference type="EMBL" id="MCB5492716.1"/>
    </source>
</evidence>
<dbReference type="EMBL" id="JAJBNC010000004">
    <property type="protein sequence ID" value="MCB5492716.1"/>
    <property type="molecule type" value="Genomic_DNA"/>
</dbReference>
<reference evidence="1" key="1">
    <citation type="submission" date="2021-10" db="EMBL/GenBank/DDBJ databases">
        <title>Collection of gut derived symbiotic bacterial strains cultured from healthy donors.</title>
        <authorList>
            <person name="Lin H."/>
            <person name="Littmann E."/>
            <person name="Claire K."/>
            <person name="Pamer E."/>
        </authorList>
    </citation>
    <scope>NUCLEOTIDE SEQUENCE</scope>
    <source>
        <strain evidence="1">MSK.23.4</strain>
    </source>
</reference>
<dbReference type="RefSeq" id="WP_173878471.1">
    <property type="nucleotide sequence ID" value="NZ_JAAIMT010000003.1"/>
</dbReference>
<evidence type="ECO:0000313" key="2">
    <source>
        <dbReference type="Proteomes" id="UP001297422"/>
    </source>
</evidence>
<comment type="caution">
    <text evidence="1">The sequence shown here is derived from an EMBL/GenBank/DDBJ whole genome shotgun (WGS) entry which is preliminary data.</text>
</comment>
<accession>A0AAJ1AUU7</accession>
<name>A0AAJ1AUU7_MEDGN</name>
<dbReference type="Proteomes" id="UP001297422">
    <property type="component" value="Unassembled WGS sequence"/>
</dbReference>
<organism evidence="1 2">
    <name type="scientific">Mediterraneibacter gnavus</name>
    <name type="common">Ruminococcus gnavus</name>
    <dbReference type="NCBI Taxonomy" id="33038"/>
    <lineage>
        <taxon>Bacteria</taxon>
        <taxon>Bacillati</taxon>
        <taxon>Bacillota</taxon>
        <taxon>Clostridia</taxon>
        <taxon>Lachnospirales</taxon>
        <taxon>Lachnospiraceae</taxon>
        <taxon>Mediterraneibacter</taxon>
    </lineage>
</organism>
<gene>
    <name evidence="1" type="ORF">LIQ10_03025</name>
</gene>
<sequence length="56" mass="6693">MYKITGRLIGGEPTVDGTGIKEIEKVYKARWKLTLIFKVIYAKFFYDWVKVEEYKE</sequence>
<protein>
    <submittedName>
        <fullName evidence="1">Uncharacterized protein</fullName>
    </submittedName>
</protein>